<proteinExistence type="predicted"/>
<evidence type="ECO:0000313" key="2">
    <source>
        <dbReference type="Proteomes" id="UP000030008"/>
    </source>
</evidence>
<organism evidence="1 2">
    <name type="scientific">Clostridium innocuum</name>
    <dbReference type="NCBI Taxonomy" id="1522"/>
    <lineage>
        <taxon>Bacteria</taxon>
        <taxon>Bacillati</taxon>
        <taxon>Bacillota</taxon>
        <taxon>Clostridia</taxon>
        <taxon>Eubacteriales</taxon>
        <taxon>Clostridiaceae</taxon>
        <taxon>Clostridium</taxon>
    </lineage>
</organism>
<comment type="caution">
    <text evidence="1">The sequence shown here is derived from an EMBL/GenBank/DDBJ whole genome shotgun (WGS) entry which is preliminary data.</text>
</comment>
<dbReference type="EMBL" id="JQIF01000033">
    <property type="protein sequence ID" value="KGJ53789.1"/>
    <property type="molecule type" value="Genomic_DNA"/>
</dbReference>
<accession>A0A099I755</accession>
<protein>
    <submittedName>
        <fullName evidence="1">Uncharacterized protein</fullName>
    </submittedName>
</protein>
<name>A0A099I755_CLOIN</name>
<evidence type="ECO:0000313" key="1">
    <source>
        <dbReference type="EMBL" id="KGJ53789.1"/>
    </source>
</evidence>
<dbReference type="AlphaFoldDB" id="A0A099I755"/>
<gene>
    <name evidence="1" type="ORF">CIAN88_07370</name>
</gene>
<dbReference type="Proteomes" id="UP000030008">
    <property type="component" value="Unassembled WGS sequence"/>
</dbReference>
<sequence>MMFTNEDSALQYIIVRTLLYAERMHDHRKRKKEISMLLFEGYNSMRNLFFLSYIPYKPVGGSDMNVIYGWNDTKVYHDGKIGEVK</sequence>
<reference evidence="1 2" key="1">
    <citation type="submission" date="2014-08" db="EMBL/GenBank/DDBJ databases">
        <title>Clostridium innocuum, an unnegligible vancomycin-resistant pathogen causing extra-intestinal infections.</title>
        <authorList>
            <person name="Feng Y."/>
            <person name="Chiu C.-H."/>
        </authorList>
    </citation>
    <scope>NUCLEOTIDE SEQUENCE [LARGE SCALE GENOMIC DNA]</scope>
    <source>
        <strain evidence="1 2">AN88</strain>
    </source>
</reference>